<dbReference type="GO" id="GO:0035861">
    <property type="term" value="C:site of double-strand break"/>
    <property type="evidence" value="ECO:0007669"/>
    <property type="project" value="TreeGrafter"/>
</dbReference>
<dbReference type="GO" id="GO:0005634">
    <property type="term" value="C:nucleus"/>
    <property type="evidence" value="ECO:0007669"/>
    <property type="project" value="TreeGrafter"/>
</dbReference>
<dbReference type="GO" id="GO:0006302">
    <property type="term" value="P:double-strand break repair"/>
    <property type="evidence" value="ECO:0007669"/>
    <property type="project" value="TreeGrafter"/>
</dbReference>
<feature type="compositionally biased region" description="Low complexity" evidence="1">
    <location>
        <begin position="259"/>
        <end position="273"/>
    </location>
</feature>
<evidence type="ECO:0000256" key="1">
    <source>
        <dbReference type="SAM" id="MobiDB-lite"/>
    </source>
</evidence>
<dbReference type="GeneID" id="89976218"/>
<feature type="compositionally biased region" description="Basic residues" evidence="1">
    <location>
        <begin position="168"/>
        <end position="177"/>
    </location>
</feature>
<dbReference type="Pfam" id="PF10382">
    <property type="entry name" value="ZGRF1-like_N"/>
    <property type="match status" value="1"/>
</dbReference>
<feature type="region of interest" description="Disordered" evidence="1">
    <location>
        <begin position="242"/>
        <end position="322"/>
    </location>
</feature>
<dbReference type="EMBL" id="JAVRRD010000003">
    <property type="protein sequence ID" value="KAK5061509.1"/>
    <property type="molecule type" value="Genomic_DNA"/>
</dbReference>
<protein>
    <recommendedName>
        <fullName evidence="2">5'-3' DNA helicase ZGRF1-like N-terminal domain-containing protein</fullName>
    </recommendedName>
</protein>
<dbReference type="PANTHER" id="PTHR28535:SF1">
    <property type="entry name" value="PROTEIN ZGRF1"/>
    <property type="match status" value="1"/>
</dbReference>
<feature type="compositionally biased region" description="Polar residues" evidence="1">
    <location>
        <begin position="187"/>
        <end position="203"/>
    </location>
</feature>
<dbReference type="RefSeq" id="XP_064710606.1">
    <property type="nucleotide sequence ID" value="XM_064851603.1"/>
</dbReference>
<feature type="compositionally biased region" description="Polar residues" evidence="1">
    <location>
        <begin position="116"/>
        <end position="132"/>
    </location>
</feature>
<organism evidence="3 4">
    <name type="scientific">Exophiala bonariae</name>
    <dbReference type="NCBI Taxonomy" id="1690606"/>
    <lineage>
        <taxon>Eukaryota</taxon>
        <taxon>Fungi</taxon>
        <taxon>Dikarya</taxon>
        <taxon>Ascomycota</taxon>
        <taxon>Pezizomycotina</taxon>
        <taxon>Eurotiomycetes</taxon>
        <taxon>Chaetothyriomycetidae</taxon>
        <taxon>Chaetothyriales</taxon>
        <taxon>Herpotrichiellaceae</taxon>
        <taxon>Exophiala</taxon>
    </lineage>
</organism>
<dbReference type="PANTHER" id="PTHR28535">
    <property type="entry name" value="ZINC FINGER GRF-TYPE CONTAINING 1"/>
    <property type="match status" value="1"/>
</dbReference>
<dbReference type="Proteomes" id="UP001358417">
    <property type="component" value="Unassembled WGS sequence"/>
</dbReference>
<feature type="compositionally biased region" description="Polar residues" evidence="1">
    <location>
        <begin position="359"/>
        <end position="372"/>
    </location>
</feature>
<reference evidence="3 4" key="1">
    <citation type="submission" date="2023-08" db="EMBL/GenBank/DDBJ databases">
        <title>Black Yeasts Isolated from many extreme environments.</title>
        <authorList>
            <person name="Coleine C."/>
            <person name="Stajich J.E."/>
            <person name="Selbmann L."/>
        </authorList>
    </citation>
    <scope>NUCLEOTIDE SEQUENCE [LARGE SCALE GENOMIC DNA]</scope>
    <source>
        <strain evidence="3 4">CCFEE 5792</strain>
    </source>
</reference>
<dbReference type="InterPro" id="IPR052800">
    <property type="entry name" value="DNA_Repair_Helicase_ZGRF1"/>
</dbReference>
<evidence type="ECO:0000259" key="2">
    <source>
        <dbReference type="Pfam" id="PF10382"/>
    </source>
</evidence>
<proteinExistence type="predicted"/>
<feature type="region of interest" description="Disordered" evidence="1">
    <location>
        <begin position="109"/>
        <end position="224"/>
    </location>
</feature>
<name>A0AAV9NLX2_9EURO</name>
<accession>A0AAV9NLX2</accession>
<feature type="domain" description="5'-3' DNA helicase ZGRF1-like N-terminal" evidence="2">
    <location>
        <begin position="25"/>
        <end position="105"/>
    </location>
</feature>
<dbReference type="InterPro" id="IPR018838">
    <property type="entry name" value="ZGRF1-like_N"/>
</dbReference>
<evidence type="ECO:0000313" key="3">
    <source>
        <dbReference type="EMBL" id="KAK5061509.1"/>
    </source>
</evidence>
<feature type="region of interest" description="Disordered" evidence="1">
    <location>
        <begin position="347"/>
        <end position="379"/>
    </location>
</feature>
<keyword evidence="4" id="KW-1185">Reference proteome</keyword>
<sequence length="659" mass="72577">MSTLTCTPMSTPNLTVAPTQNTAPVHEYQCLYTRDLHKKAKKWHDGSLRFHTFNQRVMVYDDSKNFIGDLHYRDTEPFGEGVEVQLDRGVKVEVGQLSGRSETDLSTILERPRTEQPAQPSKLLPSQTSQRPKSLIEVLGPSQRRNGRSRLPLQSPYEQRQSLNVHHPATHPAKRPRLSAVKENHQQADVNPNKISRSDGTPQSFPPTLAASSILPSRLPQRPMPSSSICFEEVIDILSDEDAPSRPLAPSKARSVRQTTSEAPTPAAAPSKAVITKPNLQSKPARKGKPAHPTGIKQKTRLKDTQERPQSETSRVSMPPRLPEARFARLLLPQHRPREKLTCVLSGSPGHLLSRRPSIASTASSESPQESVHSPILVDTSSPEIDISATSKFQIDLSAQRTPKNVVSKCSPIPVDRSASCSSPLFVPEDHPRAPSPSPAVIASPNIASANTIEASPSTESNRIQSRDPIFHNDSRETRGPIVAGFEMSQTQPEQDESATSLLHAGPVSFPIAHSPPRSLRRTYSASNAFEDEALSKDLGDITVPRSPLTVLENLSSRRSPVKRKSPAKLSRCASDTAAMTSHTNVSVQQQLESIPKDEIGPWTSEESFILFDWWPSALETPDLWKFTTKVLQPVKSLPPIPDFSARITTARQLLNDIR</sequence>
<dbReference type="AlphaFoldDB" id="A0AAV9NLX2"/>
<gene>
    <name evidence="3" type="ORF">LTR84_008053</name>
</gene>
<evidence type="ECO:0000313" key="4">
    <source>
        <dbReference type="Proteomes" id="UP001358417"/>
    </source>
</evidence>
<comment type="caution">
    <text evidence="3">The sequence shown here is derived from an EMBL/GenBank/DDBJ whole genome shotgun (WGS) entry which is preliminary data.</text>
</comment>
<feature type="compositionally biased region" description="Basic and acidic residues" evidence="1">
    <location>
        <begin position="301"/>
        <end position="310"/>
    </location>
</feature>